<keyword evidence="3" id="KW-0328">Glycosyltransferase</keyword>
<reference evidence="9 10" key="1">
    <citation type="journal article" date="2015" name="Nature">
        <title>rRNA introns, odd ribosomes, and small enigmatic genomes across a large radiation of phyla.</title>
        <authorList>
            <person name="Brown C.T."/>
            <person name="Hug L.A."/>
            <person name="Thomas B.C."/>
            <person name="Sharon I."/>
            <person name="Castelle C.J."/>
            <person name="Singh A."/>
            <person name="Wilkins M.J."/>
            <person name="Williams K.H."/>
            <person name="Banfield J.F."/>
        </authorList>
    </citation>
    <scope>NUCLEOTIDE SEQUENCE [LARGE SCALE GENOMIC DNA]</scope>
</reference>
<feature type="transmembrane region" description="Helical" evidence="8">
    <location>
        <begin position="6"/>
        <end position="22"/>
    </location>
</feature>
<dbReference type="GO" id="GO:0016763">
    <property type="term" value="F:pentosyltransferase activity"/>
    <property type="evidence" value="ECO:0007669"/>
    <property type="project" value="TreeGrafter"/>
</dbReference>
<feature type="transmembrane region" description="Helical" evidence="8">
    <location>
        <begin position="269"/>
        <end position="288"/>
    </location>
</feature>
<evidence type="ECO:0000256" key="8">
    <source>
        <dbReference type="SAM" id="Phobius"/>
    </source>
</evidence>
<feature type="transmembrane region" description="Helical" evidence="8">
    <location>
        <begin position="135"/>
        <end position="153"/>
    </location>
</feature>
<evidence type="ECO:0000256" key="2">
    <source>
        <dbReference type="ARBA" id="ARBA00022475"/>
    </source>
</evidence>
<dbReference type="AlphaFoldDB" id="A0A0G1QS98"/>
<dbReference type="GO" id="GO:0005886">
    <property type="term" value="C:plasma membrane"/>
    <property type="evidence" value="ECO:0007669"/>
    <property type="project" value="UniProtKB-SubCell"/>
</dbReference>
<evidence type="ECO:0000256" key="7">
    <source>
        <dbReference type="ARBA" id="ARBA00023136"/>
    </source>
</evidence>
<feature type="transmembrane region" description="Helical" evidence="8">
    <location>
        <begin position="294"/>
        <end position="312"/>
    </location>
</feature>
<name>A0A0G1QS98_9BACT</name>
<evidence type="ECO:0000256" key="3">
    <source>
        <dbReference type="ARBA" id="ARBA00022676"/>
    </source>
</evidence>
<evidence type="ECO:0000313" key="9">
    <source>
        <dbReference type="EMBL" id="KKU20613.1"/>
    </source>
</evidence>
<keyword evidence="5 8" id="KW-0812">Transmembrane</keyword>
<evidence type="ECO:0008006" key="11">
    <source>
        <dbReference type="Google" id="ProtNLM"/>
    </source>
</evidence>
<gene>
    <name evidence="9" type="ORF">UX31_C0034G0003</name>
</gene>
<accession>A0A0G1QS98</accession>
<dbReference type="PANTHER" id="PTHR33908:SF11">
    <property type="entry name" value="MEMBRANE PROTEIN"/>
    <property type="match status" value="1"/>
</dbReference>
<comment type="subcellular location">
    <subcellularLocation>
        <location evidence="1">Cell membrane</location>
        <topology evidence="1">Multi-pass membrane protein</topology>
    </subcellularLocation>
</comment>
<proteinExistence type="predicted"/>
<evidence type="ECO:0000313" key="10">
    <source>
        <dbReference type="Proteomes" id="UP000034107"/>
    </source>
</evidence>
<feature type="transmembrane region" description="Helical" evidence="8">
    <location>
        <begin position="324"/>
        <end position="340"/>
    </location>
</feature>
<feature type="transmembrane region" description="Helical" evidence="8">
    <location>
        <begin position="86"/>
        <end position="106"/>
    </location>
</feature>
<organism evidence="9 10">
    <name type="scientific">Candidatus Nomurabacteria bacterium GW2011_GWA1_46_11</name>
    <dbReference type="NCBI Taxonomy" id="1618732"/>
    <lineage>
        <taxon>Bacteria</taxon>
        <taxon>Candidatus Nomuraibacteriota</taxon>
    </lineage>
</organism>
<feature type="transmembrane region" description="Helical" evidence="8">
    <location>
        <begin position="62"/>
        <end position="80"/>
    </location>
</feature>
<dbReference type="Proteomes" id="UP000034107">
    <property type="component" value="Unassembled WGS sequence"/>
</dbReference>
<sequence length="657" mass="74546">MNIRYVMLFSGIVFISAIIKLWPVSQNNFYFTVDQGQNAVAVREILIGHQLTLRGPETSIRGIYAGPLWYYFLATGYFLFGGDPRGAVVMMILLNTLTLGFVIWWISHRVNKKSGLLVGLGLTFFWPFYETSAWAFNAFPVVSLGLFCIYFIGRYLRGENKCLTYAFLVSFLAFNADLASAAVLWLFVGLVGFWGVYRKQTSGKQYIFLVSIPIVFGVVTNGRAVLDLAIKSVSMGDGASGLGVFKGTNFENVARAFLNILGSSAIPQLPGWGSLLVALLVFLVGRLSSRNSFISLYLKLLGILWILSFVFFSFNRGWKDWHTVYLPPLTFIGIVLILLLKSKALIYRLLLVVVFISQFQYFFFRYSNFPGKEGDQGIIANRYRVIDRIYDEAQGQGFAVFTYTKGYFDYPQQYLFWWYGRPRYGYLPCEYANLPGTDKSEYVPRALSYLLPKKECSKQVFLMMESDTNGETNKDWVVDYRGVTRLVESVSVGGVVVEQRELTKESDMLFDTNVYLQDYWDGPLHLMIPNNWKIEHVGDYTKARYGDLFVLEAEKMRKGCHSRLEITQIIGVNADKRVIDISGNRVVLTSAFLPKKDQRGGGMLEAVLFEGEQNDYYVRLYRGGNLTNAGNLANRIFQSIKIVEDSGTQVIKNCGVK</sequence>
<comment type="caution">
    <text evidence="9">The sequence shown here is derived from an EMBL/GenBank/DDBJ whole genome shotgun (WGS) entry which is preliminary data.</text>
</comment>
<keyword evidence="7 8" id="KW-0472">Membrane</keyword>
<keyword evidence="2" id="KW-1003">Cell membrane</keyword>
<feature type="transmembrane region" description="Helical" evidence="8">
    <location>
        <begin position="346"/>
        <end position="364"/>
    </location>
</feature>
<dbReference type="PATRIC" id="fig|1618732.3.peg.894"/>
<dbReference type="GO" id="GO:0009103">
    <property type="term" value="P:lipopolysaccharide biosynthetic process"/>
    <property type="evidence" value="ECO:0007669"/>
    <property type="project" value="UniProtKB-ARBA"/>
</dbReference>
<keyword evidence="6 8" id="KW-1133">Transmembrane helix</keyword>
<keyword evidence="4" id="KW-0808">Transferase</keyword>
<evidence type="ECO:0000256" key="1">
    <source>
        <dbReference type="ARBA" id="ARBA00004651"/>
    </source>
</evidence>
<dbReference type="PANTHER" id="PTHR33908">
    <property type="entry name" value="MANNOSYLTRANSFERASE YKCB-RELATED"/>
    <property type="match status" value="1"/>
</dbReference>
<protein>
    <recommendedName>
        <fullName evidence="11">Glycosyltransferase RgtA/B/C/D-like domain-containing protein</fullName>
    </recommendedName>
</protein>
<evidence type="ECO:0000256" key="5">
    <source>
        <dbReference type="ARBA" id="ARBA00022692"/>
    </source>
</evidence>
<dbReference type="EMBL" id="LCLS01000034">
    <property type="protein sequence ID" value="KKU20613.1"/>
    <property type="molecule type" value="Genomic_DNA"/>
</dbReference>
<dbReference type="InterPro" id="IPR050297">
    <property type="entry name" value="LipidA_mod_glycosyltrf_83"/>
</dbReference>
<feature type="transmembrane region" description="Helical" evidence="8">
    <location>
        <begin position="165"/>
        <end position="194"/>
    </location>
</feature>
<evidence type="ECO:0000256" key="4">
    <source>
        <dbReference type="ARBA" id="ARBA00022679"/>
    </source>
</evidence>
<evidence type="ECO:0000256" key="6">
    <source>
        <dbReference type="ARBA" id="ARBA00022989"/>
    </source>
</evidence>